<keyword evidence="3" id="KW-0378">Hydrolase</keyword>
<sequence>MPRFDMSAEQIDWIRLFYPKWRIQKLTERFNARFGLGLSPSQVQGIIKRNRIRSGRPRGAPSGELRADSPWTPEMLDWLRAHRAEAEIGEIAERFNTHFGLDMTRSAIAGTCKRYGILSGRDSRFKQGETSWNKGRSFRAGGRSAETRFKPGQQPHTTVPVGSYVQNSEGYWRLKVCDDARQGLSRNNWAFVHRLVYEEACGPIPPGHAVVLIDGDPDNCLDPNNLAAVDRATLVRANQAGWSQAKTTEERRAILALAQVHSRAHQVGRDAGIGARERREMIGSIRDLRAESVL</sequence>
<comment type="caution">
    <text evidence="3">The sequence shown here is derived from an EMBL/GenBank/DDBJ whole genome shotgun (WGS) entry which is preliminary data.</text>
</comment>
<dbReference type="Gene3D" id="3.90.75.20">
    <property type="match status" value="1"/>
</dbReference>
<feature type="domain" description="HNH nuclease" evidence="2">
    <location>
        <begin position="191"/>
        <end position="232"/>
    </location>
</feature>
<keyword evidence="3" id="KW-0255">Endonuclease</keyword>
<name>A0ABW4YB31_9GAMM</name>
<dbReference type="InterPro" id="IPR044925">
    <property type="entry name" value="His-Me_finger_sf"/>
</dbReference>
<dbReference type="Pfam" id="PF13392">
    <property type="entry name" value="HNH_3"/>
    <property type="match status" value="1"/>
</dbReference>
<accession>A0ABW4YB31</accession>
<organism evidence="3 4">
    <name type="scientific">Thiorhodococcus fuscus</name>
    <dbReference type="NCBI Taxonomy" id="527200"/>
    <lineage>
        <taxon>Bacteria</taxon>
        <taxon>Pseudomonadati</taxon>
        <taxon>Pseudomonadota</taxon>
        <taxon>Gammaproteobacteria</taxon>
        <taxon>Chromatiales</taxon>
        <taxon>Chromatiaceae</taxon>
        <taxon>Thiorhodococcus</taxon>
    </lineage>
</organism>
<reference evidence="4" key="1">
    <citation type="journal article" date="2019" name="Int. J. Syst. Evol. Microbiol.">
        <title>The Global Catalogue of Microorganisms (GCM) 10K type strain sequencing project: providing services to taxonomists for standard genome sequencing and annotation.</title>
        <authorList>
            <consortium name="The Broad Institute Genomics Platform"/>
            <consortium name="The Broad Institute Genome Sequencing Center for Infectious Disease"/>
            <person name="Wu L."/>
            <person name="Ma J."/>
        </authorList>
    </citation>
    <scope>NUCLEOTIDE SEQUENCE [LARGE SCALE GENOMIC DNA]</scope>
    <source>
        <strain evidence="4">KACC 12597</strain>
    </source>
</reference>
<dbReference type="InterPro" id="IPR003615">
    <property type="entry name" value="HNH_nuc"/>
</dbReference>
<dbReference type="EMBL" id="JBHUHX010000018">
    <property type="protein sequence ID" value="MFD2112063.1"/>
    <property type="molecule type" value="Genomic_DNA"/>
</dbReference>
<proteinExistence type="predicted"/>
<protein>
    <submittedName>
        <fullName evidence="3">HNH endonuclease signature motif containing protein</fullName>
        <ecNumber evidence="3">3.1.-.-</ecNumber>
    </submittedName>
</protein>
<evidence type="ECO:0000313" key="4">
    <source>
        <dbReference type="Proteomes" id="UP001597337"/>
    </source>
</evidence>
<evidence type="ECO:0000259" key="2">
    <source>
        <dbReference type="Pfam" id="PF13392"/>
    </source>
</evidence>
<evidence type="ECO:0000313" key="3">
    <source>
        <dbReference type="EMBL" id="MFD2112063.1"/>
    </source>
</evidence>
<dbReference type="SUPFAM" id="SSF54060">
    <property type="entry name" value="His-Me finger endonucleases"/>
    <property type="match status" value="1"/>
</dbReference>
<dbReference type="GO" id="GO:0004519">
    <property type="term" value="F:endonuclease activity"/>
    <property type="evidence" value="ECO:0007669"/>
    <property type="project" value="UniProtKB-KW"/>
</dbReference>
<evidence type="ECO:0000256" key="1">
    <source>
        <dbReference type="SAM" id="MobiDB-lite"/>
    </source>
</evidence>
<dbReference type="RefSeq" id="WP_386026027.1">
    <property type="nucleotide sequence ID" value="NZ_JBHUHX010000018.1"/>
</dbReference>
<gene>
    <name evidence="3" type="ORF">ACFSJC_09450</name>
</gene>
<keyword evidence="4" id="KW-1185">Reference proteome</keyword>
<feature type="region of interest" description="Disordered" evidence="1">
    <location>
        <begin position="132"/>
        <end position="157"/>
    </location>
</feature>
<dbReference type="GO" id="GO:0016787">
    <property type="term" value="F:hydrolase activity"/>
    <property type="evidence" value="ECO:0007669"/>
    <property type="project" value="UniProtKB-KW"/>
</dbReference>
<keyword evidence="3" id="KW-0540">Nuclease</keyword>
<dbReference type="EC" id="3.1.-.-" evidence="3"/>
<dbReference type="Proteomes" id="UP001597337">
    <property type="component" value="Unassembled WGS sequence"/>
</dbReference>